<reference evidence="2 3" key="1">
    <citation type="submission" date="2020-06" db="EMBL/GenBank/DDBJ databases">
        <authorList>
            <person name="Li R."/>
            <person name="Bekaert M."/>
        </authorList>
    </citation>
    <scope>NUCLEOTIDE SEQUENCE [LARGE SCALE GENOMIC DNA]</scope>
    <source>
        <strain evidence="3">wild</strain>
    </source>
</reference>
<protein>
    <submittedName>
        <fullName evidence="2">Uncharacterized protein</fullName>
    </submittedName>
</protein>
<dbReference type="OrthoDB" id="10446557at2759"/>
<keyword evidence="1" id="KW-0175">Coiled coil</keyword>
<accession>A0A6J8C360</accession>
<proteinExistence type="predicted"/>
<dbReference type="EMBL" id="CACVKT020004420">
    <property type="protein sequence ID" value="CAC5389971.1"/>
    <property type="molecule type" value="Genomic_DNA"/>
</dbReference>
<gene>
    <name evidence="2" type="ORF">MCOR_25100</name>
</gene>
<name>A0A6J8C360_MYTCO</name>
<evidence type="ECO:0000313" key="2">
    <source>
        <dbReference type="EMBL" id="CAC5389971.1"/>
    </source>
</evidence>
<organism evidence="2 3">
    <name type="scientific">Mytilus coruscus</name>
    <name type="common">Sea mussel</name>
    <dbReference type="NCBI Taxonomy" id="42192"/>
    <lineage>
        <taxon>Eukaryota</taxon>
        <taxon>Metazoa</taxon>
        <taxon>Spiralia</taxon>
        <taxon>Lophotrochozoa</taxon>
        <taxon>Mollusca</taxon>
        <taxon>Bivalvia</taxon>
        <taxon>Autobranchia</taxon>
        <taxon>Pteriomorphia</taxon>
        <taxon>Mytilida</taxon>
        <taxon>Mytiloidea</taxon>
        <taxon>Mytilidae</taxon>
        <taxon>Mytilinae</taxon>
        <taxon>Mytilus</taxon>
    </lineage>
</organism>
<dbReference type="AlphaFoldDB" id="A0A6J8C360"/>
<evidence type="ECO:0000313" key="3">
    <source>
        <dbReference type="Proteomes" id="UP000507470"/>
    </source>
</evidence>
<sequence>MIDPTPFGMVIPTPCVEIVAHPDPYNVMPPTFDPSLILKNAYPGVPAVQNNNTVHSNTSRRTPCLEEVPDNTQLVRRKPSTFYDVDYTRPKPVQKDTYKMNSIDCKKYLENIGKEIVSDSKKEFTNFVKNFDSNELKKRRDLEDKKKEKERKEREETEEAFRKIDLEAIGKYFSSTRLFKALRYTTIPGERSQAILDAVDQSWCISDTGVRLIFYGNKQPRLETRISTRGGNRLDIHVHEKGSWNLEWTHKTCTKECIDGISVVTSVFPFDYIAGGFNMLSYLFIAKK</sequence>
<keyword evidence="3" id="KW-1185">Reference proteome</keyword>
<evidence type="ECO:0000256" key="1">
    <source>
        <dbReference type="SAM" id="Coils"/>
    </source>
</evidence>
<dbReference type="Proteomes" id="UP000507470">
    <property type="component" value="Unassembled WGS sequence"/>
</dbReference>
<feature type="coiled-coil region" evidence="1">
    <location>
        <begin position="133"/>
        <end position="167"/>
    </location>
</feature>